<dbReference type="InParanoid" id="A0A0D2WL79"/>
<sequence>MRSGLVQRSIAIGVHSGRRGLVGEKQRGEGLLVEEGSPVQRCPAGFICRVDKSVGVCEQQLCASEAPFERTHMQGCPALACRGSSVWFGTCAQQLGHDLLVSTGAGQVERRSRPCRAAACSRRDLGGTRWCVVGNVTAERLGD</sequence>
<evidence type="ECO:0000313" key="1">
    <source>
        <dbReference type="EMBL" id="KJE91265.1"/>
    </source>
</evidence>
<evidence type="ECO:0000313" key="2">
    <source>
        <dbReference type="Proteomes" id="UP000008743"/>
    </source>
</evidence>
<protein>
    <submittedName>
        <fullName evidence="1">Uncharacterized protein</fullName>
    </submittedName>
</protein>
<organism evidence="1 2">
    <name type="scientific">Capsaspora owczarzaki (strain ATCC 30864)</name>
    <dbReference type="NCBI Taxonomy" id="595528"/>
    <lineage>
        <taxon>Eukaryota</taxon>
        <taxon>Filasterea</taxon>
        <taxon>Capsaspora</taxon>
    </lineage>
</organism>
<accession>A0A0D2WL79</accession>
<keyword evidence="2" id="KW-1185">Reference proteome</keyword>
<dbReference type="Proteomes" id="UP000008743">
    <property type="component" value="Unassembled WGS sequence"/>
</dbReference>
<name>A0A0D2WL79_CAPO3</name>
<reference evidence="2" key="1">
    <citation type="submission" date="2011-02" db="EMBL/GenBank/DDBJ databases">
        <title>The Genome Sequence of Capsaspora owczarzaki ATCC 30864.</title>
        <authorList>
            <person name="Russ C."/>
            <person name="Cuomo C."/>
            <person name="Burger G."/>
            <person name="Gray M.W."/>
            <person name="Holland P.W.H."/>
            <person name="King N."/>
            <person name="Lang F.B.F."/>
            <person name="Roger A.J."/>
            <person name="Ruiz-Trillo I."/>
            <person name="Young S.K."/>
            <person name="Zeng Q."/>
            <person name="Gargeya S."/>
            <person name="Alvarado L."/>
            <person name="Berlin A."/>
            <person name="Chapman S.B."/>
            <person name="Chen Z."/>
            <person name="Freedman E."/>
            <person name="Gellesch M."/>
            <person name="Goldberg J."/>
            <person name="Griggs A."/>
            <person name="Gujja S."/>
            <person name="Heilman E."/>
            <person name="Heiman D."/>
            <person name="Howarth C."/>
            <person name="Mehta T."/>
            <person name="Neiman D."/>
            <person name="Pearson M."/>
            <person name="Roberts A."/>
            <person name="Saif S."/>
            <person name="Shea T."/>
            <person name="Shenoy N."/>
            <person name="Sisk P."/>
            <person name="Stolte C."/>
            <person name="Sykes S."/>
            <person name="White J."/>
            <person name="Yandava C."/>
            <person name="Haas B."/>
            <person name="Nusbaum C."/>
            <person name="Birren B."/>
        </authorList>
    </citation>
    <scope>NUCLEOTIDE SEQUENCE</scope>
    <source>
        <strain evidence="2">ATCC 30864</strain>
    </source>
</reference>
<dbReference type="EMBL" id="KE346362">
    <property type="protein sequence ID" value="KJE91265.1"/>
    <property type="molecule type" value="Genomic_DNA"/>
</dbReference>
<proteinExistence type="predicted"/>
<dbReference type="AlphaFoldDB" id="A0A0D2WL79"/>
<gene>
    <name evidence="1" type="ORF">CAOG_009542</name>
</gene>